<evidence type="ECO:0000313" key="3">
    <source>
        <dbReference type="Proteomes" id="UP000327468"/>
    </source>
</evidence>
<reference evidence="2 3" key="1">
    <citation type="submission" date="2019-06" db="EMBL/GenBank/DDBJ databases">
        <title>A chromosome-scale genome assembly of the striped catfish, Pangasianodon hypophthalmus.</title>
        <authorList>
            <person name="Wen M."/>
            <person name="Zahm M."/>
            <person name="Roques C."/>
            <person name="Cabau C."/>
            <person name="Klopp C."/>
            <person name="Donnadieu C."/>
            <person name="Jouanno E."/>
            <person name="Avarre J.-C."/>
            <person name="Campet M."/>
            <person name="Ha T.T.T."/>
            <person name="Dugue R."/>
            <person name="Lampietro C."/>
            <person name="Louis A."/>
            <person name="Herpin A."/>
            <person name="Echchiki A."/>
            <person name="Berthelot C."/>
            <person name="Parey E."/>
            <person name="Roest-Crollius H."/>
            <person name="Braasch I."/>
            <person name="Postlethwait J."/>
            <person name="Bobe J."/>
            <person name="Montfort J."/>
            <person name="Bouchez O."/>
            <person name="Begum T."/>
            <person name="Schartl M."/>
            <person name="Guiguen Y."/>
        </authorList>
    </citation>
    <scope>NUCLEOTIDE SEQUENCE [LARGE SCALE GENOMIC DNA]</scope>
    <source>
        <strain evidence="2 3">Indonesia</strain>
        <tissue evidence="2">Blood</tissue>
    </source>
</reference>
<sequence length="965" mass="104932">MTCPLAGTEKGTAVFFWSLLRLPPRSAAVSSAPPPSQPPVAPAGRSSKTSLGFISTPLIWPVRKKSETAVTQAPKYPAIHMTKAPPLPTKSMTNMSPELRIPEALTNAKKTNFTTRRPAYSHVLWPHNQTENVESFQVVSVSNRKKPLTPQWDLSESNENSSEEIDFPSGFGSESFLYDIDLDENIFSLFEFDATYSLDEGLATTSPNISLLEMASVPTTTDNAPFEQGETQYSMMLIKAPGGSDVQMNQSGLSRLTGQTTEPPSLSRPAISPTYSSLMSTVRWDLPEVTTTPCIFTDVKRFQQGCTKVSPLLHPTVIAHGQAGTLEETYGRTVMSETQYKFTETTPSIAASLKYFSDYIPFQTGLFTEHLTVGQYPSQSSYPLGAEAHPTLYISPMPAVEVQREYAIRPSPLSLAAISSTPTFASGAKDSGDLALPQSENLFISTQNPHNDNFKSLSTPSLVASYLVTEGTIAASLVASQSKLDSLQGLEPSHVHRPQEPLYRSLNRQKDNNPSVADQWGLSDAFDISFSSSSELSPGATPTLTDKWGSSPSSPLNSSFEMRTQRDSGLPMFSSTSDNNFDSSFMSSPDSLYALKATEGDSVTEMGGYSGNEAALSDFRIFTVSLPSPSLSHSVPLDFQRGPSVSQNVKGHSNDIDDSQDYSVMLQLSNILADESVFPFQSQDLDESTTVNETHPFPDISTNSCMYTRTHSDSYVSTSRPYVQIYKTTFTTANIDTDYRPINPTSTYCQDRTVAPNHFYSSMISGSAITEHTGTNTLTISQSKLLRKDSSLIASSVSSLTSVLTVDVPHLPNTEHDHVSGFSQVTSGLHHASTFPSRQLWPSTLEASVHSLGLDIHPVDTSTVSEDIQDTKHAQFSTTEQLFWSENESAKPSSNSNNVLIVRPITTDREMHPSPPAAYDQAFVSTNGTLPLASPPNGVIADFHSVPTDATHGTTTDSPEFIPCP</sequence>
<evidence type="ECO:0000313" key="2">
    <source>
        <dbReference type="EMBL" id="KAB5517270.1"/>
    </source>
</evidence>
<keyword evidence="3" id="KW-1185">Reference proteome</keyword>
<gene>
    <name evidence="2" type="ORF">PHYPO_G00187730</name>
</gene>
<feature type="region of interest" description="Disordered" evidence="1">
    <location>
        <begin position="27"/>
        <end position="48"/>
    </location>
</feature>
<protein>
    <submittedName>
        <fullName evidence="2">Uncharacterized protein</fullName>
    </submittedName>
</protein>
<comment type="caution">
    <text evidence="2">The sequence shown here is derived from an EMBL/GenBank/DDBJ whole genome shotgun (WGS) entry which is preliminary data.</text>
</comment>
<name>A0A5N5JHI1_PANHP</name>
<feature type="compositionally biased region" description="Pro residues" evidence="1">
    <location>
        <begin position="32"/>
        <end position="41"/>
    </location>
</feature>
<organism evidence="2 3">
    <name type="scientific">Pangasianodon hypophthalmus</name>
    <name type="common">Striped catfish</name>
    <name type="synonym">Helicophagus hypophthalmus</name>
    <dbReference type="NCBI Taxonomy" id="310915"/>
    <lineage>
        <taxon>Eukaryota</taxon>
        <taxon>Metazoa</taxon>
        <taxon>Chordata</taxon>
        <taxon>Craniata</taxon>
        <taxon>Vertebrata</taxon>
        <taxon>Euteleostomi</taxon>
        <taxon>Actinopterygii</taxon>
        <taxon>Neopterygii</taxon>
        <taxon>Teleostei</taxon>
        <taxon>Ostariophysi</taxon>
        <taxon>Siluriformes</taxon>
        <taxon>Pangasiidae</taxon>
        <taxon>Pangasianodon</taxon>
    </lineage>
</organism>
<evidence type="ECO:0000256" key="1">
    <source>
        <dbReference type="SAM" id="MobiDB-lite"/>
    </source>
</evidence>
<proteinExistence type="predicted"/>
<accession>A0A5N5JHI1</accession>
<feature type="region of interest" description="Disordered" evidence="1">
    <location>
        <begin position="537"/>
        <end position="575"/>
    </location>
</feature>
<dbReference type="EMBL" id="VFJC01000031">
    <property type="protein sequence ID" value="KAB5517270.1"/>
    <property type="molecule type" value="Genomic_DNA"/>
</dbReference>
<feature type="compositionally biased region" description="Low complexity" evidence="1">
    <location>
        <begin position="550"/>
        <end position="559"/>
    </location>
</feature>
<dbReference type="Proteomes" id="UP000327468">
    <property type="component" value="Chromosome 30"/>
</dbReference>
<dbReference type="AlphaFoldDB" id="A0A5N5JHI1"/>